<evidence type="ECO:0000313" key="1">
    <source>
        <dbReference type="EMBL" id="MBB3986402.1"/>
    </source>
</evidence>
<proteinExistence type="predicted"/>
<keyword evidence="2" id="KW-1185">Reference proteome</keyword>
<comment type="caution">
    <text evidence="1">The sequence shown here is derived from an EMBL/GenBank/DDBJ whole genome shotgun (WGS) entry which is preliminary data.</text>
</comment>
<gene>
    <name evidence="1" type="ORF">GGQ68_002741</name>
</gene>
<dbReference type="AlphaFoldDB" id="A0A7W6GT23"/>
<organism evidence="1 2">
    <name type="scientific">Sagittula marina</name>
    <dbReference type="NCBI Taxonomy" id="943940"/>
    <lineage>
        <taxon>Bacteria</taxon>
        <taxon>Pseudomonadati</taxon>
        <taxon>Pseudomonadota</taxon>
        <taxon>Alphaproteobacteria</taxon>
        <taxon>Rhodobacterales</taxon>
        <taxon>Roseobacteraceae</taxon>
        <taxon>Sagittula</taxon>
    </lineage>
</organism>
<dbReference type="RefSeq" id="WP_183966748.1">
    <property type="nucleotide sequence ID" value="NZ_BAABBZ010000002.1"/>
</dbReference>
<name>A0A7W6GT23_9RHOB</name>
<accession>A0A7W6GT23</accession>
<protein>
    <submittedName>
        <fullName evidence="1">Arc/MetJ-type ribon-helix-helix transcriptional regulator</fullName>
    </submittedName>
</protein>
<dbReference type="EMBL" id="JACIEJ010000006">
    <property type="protein sequence ID" value="MBB3986402.1"/>
    <property type="molecule type" value="Genomic_DNA"/>
</dbReference>
<reference evidence="1 2" key="1">
    <citation type="submission" date="2020-08" db="EMBL/GenBank/DDBJ databases">
        <title>Genomic Encyclopedia of Type Strains, Phase IV (KMG-IV): sequencing the most valuable type-strain genomes for metagenomic binning, comparative biology and taxonomic classification.</title>
        <authorList>
            <person name="Goeker M."/>
        </authorList>
    </citation>
    <scope>NUCLEOTIDE SEQUENCE [LARGE SCALE GENOMIC DNA]</scope>
    <source>
        <strain evidence="1 2">DSM 102235</strain>
    </source>
</reference>
<evidence type="ECO:0000313" key="2">
    <source>
        <dbReference type="Proteomes" id="UP000541426"/>
    </source>
</evidence>
<sequence>MAYSAILEARQAVEAKQDNVREAVRLGLQMKREEEARKAALRQQIPLPHASQE</sequence>
<dbReference type="Proteomes" id="UP000541426">
    <property type="component" value="Unassembled WGS sequence"/>
</dbReference>